<proteinExistence type="predicted"/>
<dbReference type="GO" id="GO:0046677">
    <property type="term" value="P:response to antibiotic"/>
    <property type="evidence" value="ECO:0007669"/>
    <property type="project" value="InterPro"/>
</dbReference>
<evidence type="ECO:0000313" key="4">
    <source>
        <dbReference type="Proteomes" id="UP000178636"/>
    </source>
</evidence>
<evidence type="ECO:0000256" key="1">
    <source>
        <dbReference type="SAM" id="Phobius"/>
    </source>
</evidence>
<protein>
    <recommendedName>
        <fullName evidence="2">Beta-lactamase class A catalytic domain-containing protein</fullName>
    </recommendedName>
</protein>
<feature type="domain" description="Beta-lactamase class A catalytic" evidence="2">
    <location>
        <begin position="89"/>
        <end position="300"/>
    </location>
</feature>
<organism evidence="3 4">
    <name type="scientific">Candidatus Lloydbacteria bacterium RIFCSPHIGHO2_02_FULL_54_17</name>
    <dbReference type="NCBI Taxonomy" id="1798664"/>
    <lineage>
        <taxon>Bacteria</taxon>
        <taxon>Candidatus Lloydiibacteriota</taxon>
    </lineage>
</organism>
<dbReference type="EMBL" id="MHLO01000015">
    <property type="protein sequence ID" value="OGZ12778.1"/>
    <property type="molecule type" value="Genomic_DNA"/>
</dbReference>
<name>A0A1G2DIZ5_9BACT</name>
<dbReference type="PANTHER" id="PTHR35333:SF3">
    <property type="entry name" value="BETA-LACTAMASE-TYPE TRANSPEPTIDASE FOLD CONTAINING PROTEIN"/>
    <property type="match status" value="1"/>
</dbReference>
<dbReference type="STRING" id="1798664.A3C93_05430"/>
<keyword evidence="1" id="KW-0472">Membrane</keyword>
<reference evidence="3 4" key="1">
    <citation type="journal article" date="2016" name="Nat. Commun.">
        <title>Thousands of microbial genomes shed light on interconnected biogeochemical processes in an aquifer system.</title>
        <authorList>
            <person name="Anantharaman K."/>
            <person name="Brown C.T."/>
            <person name="Hug L.A."/>
            <person name="Sharon I."/>
            <person name="Castelle C.J."/>
            <person name="Probst A.J."/>
            <person name="Thomas B.C."/>
            <person name="Singh A."/>
            <person name="Wilkins M.J."/>
            <person name="Karaoz U."/>
            <person name="Brodie E.L."/>
            <person name="Williams K.H."/>
            <person name="Hubbard S.S."/>
            <person name="Banfield J.F."/>
        </authorList>
    </citation>
    <scope>NUCLEOTIDE SEQUENCE [LARGE SCALE GENOMIC DNA]</scope>
</reference>
<dbReference type="InterPro" id="IPR000871">
    <property type="entry name" value="Beta-lactam_class-A"/>
</dbReference>
<evidence type="ECO:0000259" key="2">
    <source>
        <dbReference type="Pfam" id="PF13354"/>
    </source>
</evidence>
<feature type="transmembrane region" description="Helical" evidence="1">
    <location>
        <begin position="12"/>
        <end position="30"/>
    </location>
</feature>
<sequence length="330" mass="36643">MKIAITNIVKKYFLHAIIAAVALFLGIMLGNDPEITWHEACHANYRFINADVVCDRTPVITKTGYAALQGRIEALLTAEVAAGHLAEAGVYFRDLEDGPVFGVNETADFAPASLLKLPLALVYLTQAERRPEILKQELSVAKPQWSFTQTFESKVSIDPKEPHKVKELLMHMLAHSDNDSYGVLLTHLHETGQKELITATFLELGFINPNDINDAVLSVRRYGGIFRALYNASYVSPALSEMTLAWLAQSNFTEGLRGGVPEEVAIAHKFGGRFTEDGKKQLHDCGIVYYPANPYLICIMSKGDDFGELATVITRISAEVYREVDSRRIK</sequence>
<dbReference type="SUPFAM" id="SSF56601">
    <property type="entry name" value="beta-lactamase/transpeptidase-like"/>
    <property type="match status" value="1"/>
</dbReference>
<comment type="caution">
    <text evidence="3">The sequence shown here is derived from an EMBL/GenBank/DDBJ whole genome shotgun (WGS) entry which is preliminary data.</text>
</comment>
<keyword evidence="1" id="KW-0812">Transmembrane</keyword>
<accession>A0A1G2DIZ5</accession>
<dbReference type="Proteomes" id="UP000178636">
    <property type="component" value="Unassembled WGS sequence"/>
</dbReference>
<dbReference type="GO" id="GO:0030655">
    <property type="term" value="P:beta-lactam antibiotic catabolic process"/>
    <property type="evidence" value="ECO:0007669"/>
    <property type="project" value="InterPro"/>
</dbReference>
<dbReference type="AlphaFoldDB" id="A0A1G2DIZ5"/>
<gene>
    <name evidence="3" type="ORF">A3C93_05430</name>
</gene>
<evidence type="ECO:0000313" key="3">
    <source>
        <dbReference type="EMBL" id="OGZ12778.1"/>
    </source>
</evidence>
<dbReference type="Pfam" id="PF13354">
    <property type="entry name" value="Beta-lactamase2"/>
    <property type="match status" value="1"/>
</dbReference>
<dbReference type="GO" id="GO:0008800">
    <property type="term" value="F:beta-lactamase activity"/>
    <property type="evidence" value="ECO:0007669"/>
    <property type="project" value="InterPro"/>
</dbReference>
<dbReference type="PANTHER" id="PTHR35333">
    <property type="entry name" value="BETA-LACTAMASE"/>
    <property type="match status" value="1"/>
</dbReference>
<keyword evidence="1" id="KW-1133">Transmembrane helix</keyword>
<dbReference type="InterPro" id="IPR045155">
    <property type="entry name" value="Beta-lactam_cat"/>
</dbReference>
<dbReference type="InterPro" id="IPR012338">
    <property type="entry name" value="Beta-lactam/transpept-like"/>
</dbReference>
<dbReference type="Gene3D" id="3.40.710.10">
    <property type="entry name" value="DD-peptidase/beta-lactamase superfamily"/>
    <property type="match status" value="1"/>
</dbReference>